<dbReference type="PANTHER" id="PTHR11908:SF132">
    <property type="entry name" value="ALDEHYDE OXIDASE 1-RELATED"/>
    <property type="match status" value="1"/>
</dbReference>
<dbReference type="SUPFAM" id="SSF56003">
    <property type="entry name" value="Molybdenum cofactor-binding domain"/>
    <property type="match status" value="1"/>
</dbReference>
<dbReference type="Gene3D" id="3.90.1170.50">
    <property type="entry name" value="Aldehyde oxidase/xanthine dehydrogenase, a/b hammerhead"/>
    <property type="match status" value="1"/>
</dbReference>
<dbReference type="GO" id="GO:0016491">
    <property type="term" value="F:oxidoreductase activity"/>
    <property type="evidence" value="ECO:0007669"/>
    <property type="project" value="UniProtKB-KW"/>
</dbReference>
<accession>A0A8J2YV76</accession>
<reference evidence="4" key="1">
    <citation type="journal article" date="2014" name="Int. J. Syst. Evol. Microbiol.">
        <title>Complete genome sequence of Corynebacterium casei LMG S-19264T (=DSM 44701T), isolated from a smear-ripened cheese.</title>
        <authorList>
            <consortium name="US DOE Joint Genome Institute (JGI-PGF)"/>
            <person name="Walter F."/>
            <person name="Albersmeier A."/>
            <person name="Kalinowski J."/>
            <person name="Ruckert C."/>
        </authorList>
    </citation>
    <scope>NUCLEOTIDE SEQUENCE</scope>
    <source>
        <strain evidence="4">CGMCC 1.15725</strain>
    </source>
</reference>
<reference evidence="4" key="2">
    <citation type="submission" date="2020-09" db="EMBL/GenBank/DDBJ databases">
        <authorList>
            <person name="Sun Q."/>
            <person name="Zhou Y."/>
        </authorList>
    </citation>
    <scope>NUCLEOTIDE SEQUENCE</scope>
    <source>
        <strain evidence="4">CGMCC 1.15725</strain>
    </source>
</reference>
<sequence length="779" mass="82469">MGQFGMGQSVRRTEDQRFITGYGRYTDDINLPHQAYAHVLRSPHASARITRIDISAAAAAPGVLAVLTGKDLAADGIGPIPCTAPITNIDGTPGKFPPHPALVIDRVRHVGDQVALVVATSAAAARDAAELVEVDYDILPAIADTGSALESGKPLVWDDIPNNLCFDWHMGDKAATEAGFAKAARVAKIDLVNNRVIVASMEPRNALGFYDRGEDRYTLYTGSQGSHTLRKLLSGNVLKVPEAKIRVVTPDVGGGFGMKLFLYPEQVLVLWAAKKVGVPVKWSAERGEAFLTDTHGRDHVTHAEVAMDENGRFLAWRFETTANLGAYLSNYGPFIPTAAGSGMLAGVYASPALYVRVKGVFTHTTPVDAYRGAGRPEAAYVVERLVDKAARELGLAPEELRRRNFIRPEQMPFRTAGGLTYDSGDFRKNMEDALTNIDQAGFLARKAEAARRGKLRGLGIACYIEQCGGGSDEMAELRFDPSGGVTLLIGSQSSGQGHQTAYAQLVADGLGLPFESIRVVQGDSDTVSFGRGTGGSRSLPVGGAATSLAVGKVIERGRKIAAHLLEAAEADIEFKDGQFTIAGTDRKMDLVAVVKASFNGKLPAGMEGGFDETARWTPPAGTFPNGTHAVEVEVDPETGETQILRYVVVDDFGAVVNPLLLEGQVHGGVGQGVGQALLEGVVYDADSGQLVTGSFMDYAMPRALHLPDIEFSYNVVPCKTNLLGIKGAGEAGAIGAPPAVINAIVDALAPRGIEHVDMPATPLAVWQALQAAAPAEAAE</sequence>
<evidence type="ECO:0000313" key="5">
    <source>
        <dbReference type="Proteomes" id="UP000646365"/>
    </source>
</evidence>
<protein>
    <submittedName>
        <fullName evidence="4">Carbon monoxide dehydrogenase</fullName>
    </submittedName>
</protein>
<dbReference type="SUPFAM" id="SSF54665">
    <property type="entry name" value="CO dehydrogenase molybdoprotein N-domain-like"/>
    <property type="match status" value="1"/>
</dbReference>
<dbReference type="Gene3D" id="3.30.365.10">
    <property type="entry name" value="Aldehyde oxidase/xanthine dehydrogenase, molybdopterin binding domain"/>
    <property type="match status" value="4"/>
</dbReference>
<comment type="caution">
    <text evidence="4">The sequence shown here is derived from an EMBL/GenBank/DDBJ whole genome shotgun (WGS) entry which is preliminary data.</text>
</comment>
<keyword evidence="5" id="KW-1185">Reference proteome</keyword>
<dbReference type="InterPro" id="IPR037165">
    <property type="entry name" value="AldOxase/xan_DH_Mopterin-bd_sf"/>
</dbReference>
<proteinExistence type="predicted"/>
<dbReference type="RefSeq" id="WP_189047443.1">
    <property type="nucleotide sequence ID" value="NZ_BMJQ01000008.1"/>
</dbReference>
<dbReference type="InterPro" id="IPR016208">
    <property type="entry name" value="Ald_Oxase/xanthine_DH-like"/>
</dbReference>
<evidence type="ECO:0000259" key="3">
    <source>
        <dbReference type="SMART" id="SM01008"/>
    </source>
</evidence>
<dbReference type="InterPro" id="IPR036856">
    <property type="entry name" value="Ald_Oxase/Xan_DH_a/b_sf"/>
</dbReference>
<keyword evidence="1" id="KW-0500">Molybdenum</keyword>
<dbReference type="Proteomes" id="UP000646365">
    <property type="component" value="Unassembled WGS sequence"/>
</dbReference>
<dbReference type="InterPro" id="IPR000674">
    <property type="entry name" value="Ald_Oxase/Xan_DH_a/b"/>
</dbReference>
<name>A0A8J2YV76_9PROT</name>
<dbReference type="AlphaFoldDB" id="A0A8J2YV76"/>
<gene>
    <name evidence="4" type="ORF">GCM10011611_31620</name>
</gene>
<organism evidence="4 5">
    <name type="scientific">Aliidongia dinghuensis</name>
    <dbReference type="NCBI Taxonomy" id="1867774"/>
    <lineage>
        <taxon>Bacteria</taxon>
        <taxon>Pseudomonadati</taxon>
        <taxon>Pseudomonadota</taxon>
        <taxon>Alphaproteobacteria</taxon>
        <taxon>Rhodospirillales</taxon>
        <taxon>Dongiaceae</taxon>
        <taxon>Aliidongia</taxon>
    </lineage>
</organism>
<keyword evidence="2" id="KW-0560">Oxidoreductase</keyword>
<dbReference type="InterPro" id="IPR046867">
    <property type="entry name" value="AldOxase/xan_DH_MoCoBD2"/>
</dbReference>
<evidence type="ECO:0000313" key="4">
    <source>
        <dbReference type="EMBL" id="GGF23190.1"/>
    </source>
</evidence>
<dbReference type="GO" id="GO:0005506">
    <property type="term" value="F:iron ion binding"/>
    <property type="evidence" value="ECO:0007669"/>
    <property type="project" value="InterPro"/>
</dbReference>
<dbReference type="SMART" id="SM01008">
    <property type="entry name" value="Ald_Xan_dh_C"/>
    <property type="match status" value="1"/>
</dbReference>
<dbReference type="Pfam" id="PF01315">
    <property type="entry name" value="Ald_Xan_dh_C"/>
    <property type="match status" value="1"/>
</dbReference>
<dbReference type="Pfam" id="PF20256">
    <property type="entry name" value="MoCoBD_2"/>
    <property type="match status" value="1"/>
</dbReference>
<evidence type="ECO:0000256" key="2">
    <source>
        <dbReference type="ARBA" id="ARBA00023002"/>
    </source>
</evidence>
<dbReference type="InterPro" id="IPR008274">
    <property type="entry name" value="AldOxase/xan_DH_MoCoBD1"/>
</dbReference>
<feature type="domain" description="Aldehyde oxidase/xanthine dehydrogenase a/b hammerhead" evidence="3">
    <location>
        <begin position="20"/>
        <end position="140"/>
    </location>
</feature>
<dbReference type="PANTHER" id="PTHR11908">
    <property type="entry name" value="XANTHINE DEHYDROGENASE"/>
    <property type="match status" value="1"/>
</dbReference>
<dbReference type="Pfam" id="PF02738">
    <property type="entry name" value="MoCoBD_1"/>
    <property type="match status" value="1"/>
</dbReference>
<evidence type="ECO:0000256" key="1">
    <source>
        <dbReference type="ARBA" id="ARBA00022505"/>
    </source>
</evidence>
<dbReference type="EMBL" id="BMJQ01000008">
    <property type="protein sequence ID" value="GGF23190.1"/>
    <property type="molecule type" value="Genomic_DNA"/>
</dbReference>